<feature type="domain" description="Glycosyl transferase family 1" evidence="1">
    <location>
        <begin position="221"/>
        <end position="371"/>
    </location>
</feature>
<proteinExistence type="predicted"/>
<dbReference type="PANTHER" id="PTHR12526">
    <property type="entry name" value="GLYCOSYLTRANSFERASE"/>
    <property type="match status" value="1"/>
</dbReference>
<dbReference type="Gene3D" id="3.40.50.2000">
    <property type="entry name" value="Glycogen Phosphorylase B"/>
    <property type="match status" value="2"/>
</dbReference>
<dbReference type="GO" id="GO:0016757">
    <property type="term" value="F:glycosyltransferase activity"/>
    <property type="evidence" value="ECO:0007669"/>
    <property type="project" value="InterPro"/>
</dbReference>
<dbReference type="RefSeq" id="WP_147231725.1">
    <property type="nucleotide sequence ID" value="NZ_VOSB01000014.1"/>
</dbReference>
<dbReference type="InterPro" id="IPR001296">
    <property type="entry name" value="Glyco_trans_1"/>
</dbReference>
<accession>A0A5C7B6Q3</accession>
<dbReference type="AlphaFoldDB" id="A0A5C7B6Q3"/>
<evidence type="ECO:0000313" key="3">
    <source>
        <dbReference type="Proteomes" id="UP000321938"/>
    </source>
</evidence>
<organism evidence="2 3">
    <name type="scientific">Psychroserpens burtonensis</name>
    <dbReference type="NCBI Taxonomy" id="49278"/>
    <lineage>
        <taxon>Bacteria</taxon>
        <taxon>Pseudomonadati</taxon>
        <taxon>Bacteroidota</taxon>
        <taxon>Flavobacteriia</taxon>
        <taxon>Flavobacteriales</taxon>
        <taxon>Flavobacteriaceae</taxon>
        <taxon>Psychroserpens</taxon>
    </lineage>
</organism>
<dbReference type="OrthoDB" id="832722at2"/>
<protein>
    <submittedName>
        <fullName evidence="2">Glycosyltransferase family 4 protein</fullName>
    </submittedName>
</protein>
<sequence>MQKKPLNKLKIGLVLNLVPGYSETFFRNKIKGLQSQGFEVLLFVKRVDVTIDFPCKVIVAPEFGLSLLKAVSNGVATIFKILFLTPKRSLRLYRFDKIDNIPLKRRLKNLILNQFFLSYNLDWLHFGFGILAYRHENVAKAIGAKMAVSFRGYDLYLSPLKHIGCYDLLFKKDVKYHVLSKGMKQTLIDYCVPANSIHVITPAINTGFFKLQNSSVYKEDTVINILTIARLHWKKGLEYTLEALKILKQKGISFKYTIIGDGDQYERLIFATHQLGLSEHVNFIGKLSPTEVRQQLELSAIYLQYSIQEGFCNAVLEAQSMGLLCIVSNAEGLDENILDNITGWVVPKRKSELLAEKIIEVIQLKPIEKQRIILKASERVNQDFNLKIQNKAFNDFYRNLS</sequence>
<dbReference type="SUPFAM" id="SSF53756">
    <property type="entry name" value="UDP-Glycosyltransferase/glycogen phosphorylase"/>
    <property type="match status" value="1"/>
</dbReference>
<reference evidence="2 3" key="1">
    <citation type="submission" date="2019-08" db="EMBL/GenBank/DDBJ databases">
        <title>Genome of Psychroserpens burtonensis ACAM 167.</title>
        <authorList>
            <person name="Bowman J.P."/>
        </authorList>
    </citation>
    <scope>NUCLEOTIDE SEQUENCE [LARGE SCALE GENOMIC DNA]</scope>
    <source>
        <strain evidence="2 3">ACAM 167</strain>
    </source>
</reference>
<comment type="caution">
    <text evidence="2">The sequence shown here is derived from an EMBL/GenBank/DDBJ whole genome shotgun (WGS) entry which is preliminary data.</text>
</comment>
<dbReference type="Proteomes" id="UP000321938">
    <property type="component" value="Unassembled WGS sequence"/>
</dbReference>
<name>A0A5C7B6Q3_9FLAO</name>
<gene>
    <name evidence="2" type="ORF">ES692_10620</name>
</gene>
<evidence type="ECO:0000313" key="2">
    <source>
        <dbReference type="EMBL" id="TXE17103.1"/>
    </source>
</evidence>
<dbReference type="Pfam" id="PF00534">
    <property type="entry name" value="Glycos_transf_1"/>
    <property type="match status" value="1"/>
</dbReference>
<evidence type="ECO:0000259" key="1">
    <source>
        <dbReference type="Pfam" id="PF00534"/>
    </source>
</evidence>
<keyword evidence="3" id="KW-1185">Reference proteome</keyword>
<keyword evidence="2" id="KW-0808">Transferase</keyword>
<dbReference type="PANTHER" id="PTHR12526:SF630">
    <property type="entry name" value="GLYCOSYLTRANSFERASE"/>
    <property type="match status" value="1"/>
</dbReference>
<dbReference type="EMBL" id="VOSB01000014">
    <property type="protein sequence ID" value="TXE17103.1"/>
    <property type="molecule type" value="Genomic_DNA"/>
</dbReference>